<dbReference type="EMBL" id="ML209156">
    <property type="protein sequence ID" value="TFK58887.1"/>
    <property type="molecule type" value="Genomic_DNA"/>
</dbReference>
<reference evidence="1 2" key="1">
    <citation type="journal article" date="2019" name="Nat. Ecol. Evol.">
        <title>Megaphylogeny resolves global patterns of mushroom evolution.</title>
        <authorList>
            <person name="Varga T."/>
            <person name="Krizsan K."/>
            <person name="Foldi C."/>
            <person name="Dima B."/>
            <person name="Sanchez-Garcia M."/>
            <person name="Sanchez-Ramirez S."/>
            <person name="Szollosi G.J."/>
            <person name="Szarkandi J.G."/>
            <person name="Papp V."/>
            <person name="Albert L."/>
            <person name="Andreopoulos W."/>
            <person name="Angelini C."/>
            <person name="Antonin V."/>
            <person name="Barry K.W."/>
            <person name="Bougher N.L."/>
            <person name="Buchanan P."/>
            <person name="Buyck B."/>
            <person name="Bense V."/>
            <person name="Catcheside P."/>
            <person name="Chovatia M."/>
            <person name="Cooper J."/>
            <person name="Damon W."/>
            <person name="Desjardin D."/>
            <person name="Finy P."/>
            <person name="Geml J."/>
            <person name="Haridas S."/>
            <person name="Hughes K."/>
            <person name="Justo A."/>
            <person name="Karasinski D."/>
            <person name="Kautmanova I."/>
            <person name="Kiss B."/>
            <person name="Kocsube S."/>
            <person name="Kotiranta H."/>
            <person name="LaButti K.M."/>
            <person name="Lechner B.E."/>
            <person name="Liimatainen K."/>
            <person name="Lipzen A."/>
            <person name="Lukacs Z."/>
            <person name="Mihaltcheva S."/>
            <person name="Morgado L.N."/>
            <person name="Niskanen T."/>
            <person name="Noordeloos M.E."/>
            <person name="Ohm R.A."/>
            <person name="Ortiz-Santana B."/>
            <person name="Ovrebo C."/>
            <person name="Racz N."/>
            <person name="Riley R."/>
            <person name="Savchenko A."/>
            <person name="Shiryaev A."/>
            <person name="Soop K."/>
            <person name="Spirin V."/>
            <person name="Szebenyi C."/>
            <person name="Tomsovsky M."/>
            <person name="Tulloss R.E."/>
            <person name="Uehling J."/>
            <person name="Grigoriev I.V."/>
            <person name="Vagvolgyi C."/>
            <person name="Papp T."/>
            <person name="Martin F.M."/>
            <person name="Miettinen O."/>
            <person name="Hibbett D.S."/>
            <person name="Nagy L.G."/>
        </authorList>
    </citation>
    <scope>NUCLEOTIDE SEQUENCE [LARGE SCALE GENOMIC DNA]</scope>
    <source>
        <strain evidence="1 2">NL-1719</strain>
    </source>
</reference>
<organism evidence="1 2">
    <name type="scientific">Pluteus cervinus</name>
    <dbReference type="NCBI Taxonomy" id="181527"/>
    <lineage>
        <taxon>Eukaryota</taxon>
        <taxon>Fungi</taxon>
        <taxon>Dikarya</taxon>
        <taxon>Basidiomycota</taxon>
        <taxon>Agaricomycotina</taxon>
        <taxon>Agaricomycetes</taxon>
        <taxon>Agaricomycetidae</taxon>
        <taxon>Agaricales</taxon>
        <taxon>Pluteineae</taxon>
        <taxon>Pluteaceae</taxon>
        <taxon>Pluteus</taxon>
    </lineage>
</organism>
<accession>A0ACD2ZZV6</accession>
<name>A0ACD2ZZV6_9AGAR</name>
<protein>
    <submittedName>
        <fullName evidence="1">Uncharacterized protein</fullName>
    </submittedName>
</protein>
<evidence type="ECO:0000313" key="1">
    <source>
        <dbReference type="EMBL" id="TFK58887.1"/>
    </source>
</evidence>
<sequence length="348" mass="39623">MLQNLREAHITLTTTTVRAIAVAHFQHHAPQLFSTPVKDGSLFRFSEVFIRKLLKRSLNWGIRRATRAGGKIPENSDEILTKAFLRMAHCVKTERIPSRLIVNTDQTQNLLAQGNDITYAEIGSKQVAACGAEEKRAITIVVSLSNDGVVLPIQAIYKGSTAQSLPSPSSPHYKDSVNDGFLFTSSMTSTYWSTLATMKEFVNKILAPYYDRVVEELNLPEDQHRLWYIDSWSVHRSAEFLDWMARMHPLIIVLFVPARMTGLFQPCDVGFQRVLKHALKQASHEDVVNEVLEKFKKGDAPNEVRLETKVKTLRDRTPRWLWVAYTKLNKPEIVQKVCESDTTCRKDN</sequence>
<keyword evidence="2" id="KW-1185">Reference proteome</keyword>
<proteinExistence type="predicted"/>
<dbReference type="Proteomes" id="UP000308600">
    <property type="component" value="Unassembled WGS sequence"/>
</dbReference>
<gene>
    <name evidence="1" type="ORF">BDN72DRAFT_781457</name>
</gene>
<evidence type="ECO:0000313" key="2">
    <source>
        <dbReference type="Proteomes" id="UP000308600"/>
    </source>
</evidence>